<gene>
    <name evidence="1" type="ORF">ElyMa_005171100</name>
</gene>
<dbReference type="EMBL" id="BMAT01010356">
    <property type="protein sequence ID" value="GFS24977.1"/>
    <property type="molecule type" value="Genomic_DNA"/>
</dbReference>
<evidence type="ECO:0000313" key="2">
    <source>
        <dbReference type="Proteomes" id="UP000762676"/>
    </source>
</evidence>
<organism evidence="1 2">
    <name type="scientific">Elysia marginata</name>
    <dbReference type="NCBI Taxonomy" id="1093978"/>
    <lineage>
        <taxon>Eukaryota</taxon>
        <taxon>Metazoa</taxon>
        <taxon>Spiralia</taxon>
        <taxon>Lophotrochozoa</taxon>
        <taxon>Mollusca</taxon>
        <taxon>Gastropoda</taxon>
        <taxon>Heterobranchia</taxon>
        <taxon>Euthyneura</taxon>
        <taxon>Panpulmonata</taxon>
        <taxon>Sacoglossa</taxon>
        <taxon>Placobranchoidea</taxon>
        <taxon>Plakobranchidae</taxon>
        <taxon>Elysia</taxon>
    </lineage>
</organism>
<dbReference type="AlphaFoldDB" id="A0AAV4JQD2"/>
<accession>A0AAV4JQD2</accession>
<dbReference type="Proteomes" id="UP000762676">
    <property type="component" value="Unassembled WGS sequence"/>
</dbReference>
<protein>
    <submittedName>
        <fullName evidence="1">Uncharacterized protein</fullName>
    </submittedName>
</protein>
<proteinExistence type="predicted"/>
<sequence>MHPRSKQRHSIDLAICLRGDIRDLEVTKVMREAECWTDHHLVKSVLTMHTIPTHHKKKIIRPPFNVSKLTNISREKQFAQDLAEDNGRLKISYQHLLFFNDGPLDKEINARILMASQTLGRLRMRVLRKFPGAPSWQASLLLFCDGTILFCILVRRSSYKPTACLILFLTSSLAATPTKLNCICKDNAFNPSSKLVLMCSVVNSAFINACKKWDLTAEVEKRIQVTEQDSLEDCLAELTKKIWT</sequence>
<reference evidence="1 2" key="1">
    <citation type="journal article" date="2021" name="Elife">
        <title>Chloroplast acquisition without the gene transfer in kleptoplastic sea slugs, Plakobranchus ocellatus.</title>
        <authorList>
            <person name="Maeda T."/>
            <person name="Takahashi S."/>
            <person name="Yoshida T."/>
            <person name="Shimamura S."/>
            <person name="Takaki Y."/>
            <person name="Nagai Y."/>
            <person name="Toyoda A."/>
            <person name="Suzuki Y."/>
            <person name="Arimoto A."/>
            <person name="Ishii H."/>
            <person name="Satoh N."/>
            <person name="Nishiyama T."/>
            <person name="Hasebe M."/>
            <person name="Maruyama T."/>
            <person name="Minagawa J."/>
            <person name="Obokata J."/>
            <person name="Shigenobu S."/>
        </authorList>
    </citation>
    <scope>NUCLEOTIDE SEQUENCE [LARGE SCALE GENOMIC DNA]</scope>
</reference>
<name>A0AAV4JQD2_9GAST</name>
<keyword evidence="2" id="KW-1185">Reference proteome</keyword>
<evidence type="ECO:0000313" key="1">
    <source>
        <dbReference type="EMBL" id="GFS24977.1"/>
    </source>
</evidence>
<comment type="caution">
    <text evidence="1">The sequence shown here is derived from an EMBL/GenBank/DDBJ whole genome shotgun (WGS) entry which is preliminary data.</text>
</comment>